<evidence type="ECO:0000313" key="2">
    <source>
        <dbReference type="EMBL" id="KAF5715980.1"/>
    </source>
</evidence>
<name>A0A8H6DGQ4_9HYPO</name>
<evidence type="ECO:0000313" key="3">
    <source>
        <dbReference type="Proteomes" id="UP000544331"/>
    </source>
</evidence>
<evidence type="ECO:0000256" key="1">
    <source>
        <dbReference type="SAM" id="MobiDB-lite"/>
    </source>
</evidence>
<feature type="compositionally biased region" description="Basic residues" evidence="1">
    <location>
        <begin position="44"/>
        <end position="54"/>
    </location>
</feature>
<feature type="region of interest" description="Disordered" evidence="1">
    <location>
        <begin position="1"/>
        <end position="65"/>
    </location>
</feature>
<dbReference type="Proteomes" id="UP000544331">
    <property type="component" value="Unassembled WGS sequence"/>
</dbReference>
<feature type="region of interest" description="Disordered" evidence="1">
    <location>
        <begin position="158"/>
        <end position="184"/>
    </location>
</feature>
<sequence length="449" mass="51393">MSSSGPSNGQAKRPHDGTEDGQPAPKSSRTNEAPPEQQEETPHLHKGSRKRRILRGPNGEAMIPDSFPVEWADSGVIDVLNIPTGGDFTFDEDHGMTLKSRAWWEDYGPWIDARKEGLKLSAEIWKMRDEAMQQDATAPEDEGADDWDFICVPSHDDEERGFGGKFEGFEDKEEDEDDEEGQQKTLQTTMPRRMMIRGLTTSSHHSTQSGLGTSPCVVLIATGGGRKNVSSEIQTTSTTCASATNSLLMVHLSIQIAKFDSAFQPKSTYRDFWPEVEGLALVLQNGMLNYDRIGDDKRREMANEIVGYLILATIDALKKQNVFKPDSGIRNLGLVLFMFVQWKLDHCYHIPTESLFWMCKIVELAEEANVNLTSPYDFEKDFKRVKYIHDRWAKRMDKWENLDWQSRLREYKDNTGSTKFGGDYFDITIMSRDDRYQREREWRPKVQIR</sequence>
<dbReference type="OrthoDB" id="10037289at2759"/>
<proteinExistence type="predicted"/>
<comment type="caution">
    <text evidence="2">The sequence shown here is derived from an EMBL/GenBank/DDBJ whole genome shotgun (WGS) entry which is preliminary data.</text>
</comment>
<feature type="compositionally biased region" description="Polar residues" evidence="1">
    <location>
        <begin position="1"/>
        <end position="10"/>
    </location>
</feature>
<feature type="compositionally biased region" description="Acidic residues" evidence="1">
    <location>
        <begin position="170"/>
        <end position="180"/>
    </location>
</feature>
<gene>
    <name evidence="2" type="ORF">FMUND_6625</name>
</gene>
<accession>A0A8H6DGQ4</accession>
<keyword evidence="3" id="KW-1185">Reference proteome</keyword>
<reference evidence="2 3" key="1">
    <citation type="submission" date="2020-05" db="EMBL/GenBank/DDBJ databases">
        <title>Identification and distribution of gene clusters putatively required for synthesis of sphingolipid metabolism inhibitors in phylogenetically diverse species of the filamentous fungus Fusarium.</title>
        <authorList>
            <person name="Kim H.-S."/>
            <person name="Busman M."/>
            <person name="Brown D.W."/>
            <person name="Divon H."/>
            <person name="Uhlig S."/>
            <person name="Proctor R.H."/>
        </authorList>
    </citation>
    <scope>NUCLEOTIDE SEQUENCE [LARGE SCALE GENOMIC DNA]</scope>
    <source>
        <strain evidence="2 3">NRRL 66235</strain>
    </source>
</reference>
<protein>
    <submittedName>
        <fullName evidence="2">Amine oxidase flavin-containing protein</fullName>
    </submittedName>
</protein>
<dbReference type="EMBL" id="JAAOAN010000216">
    <property type="protein sequence ID" value="KAF5715980.1"/>
    <property type="molecule type" value="Genomic_DNA"/>
</dbReference>
<organism evidence="2 3">
    <name type="scientific">Fusarium mundagurra</name>
    <dbReference type="NCBI Taxonomy" id="1567541"/>
    <lineage>
        <taxon>Eukaryota</taxon>
        <taxon>Fungi</taxon>
        <taxon>Dikarya</taxon>
        <taxon>Ascomycota</taxon>
        <taxon>Pezizomycotina</taxon>
        <taxon>Sordariomycetes</taxon>
        <taxon>Hypocreomycetidae</taxon>
        <taxon>Hypocreales</taxon>
        <taxon>Nectriaceae</taxon>
        <taxon>Fusarium</taxon>
        <taxon>Fusarium fujikuroi species complex</taxon>
    </lineage>
</organism>
<dbReference type="AlphaFoldDB" id="A0A8H6DGQ4"/>